<keyword evidence="3" id="KW-0732">Signal</keyword>
<dbReference type="AlphaFoldDB" id="A0AA51N649"/>
<accession>A0AA51N649</accession>
<dbReference type="PRINTS" id="PR00947">
    <property type="entry name" value="CUTICLE"/>
</dbReference>
<reference evidence="4" key="1">
    <citation type="submission" date="2023-06" db="EMBL/GenBank/DDBJ databases">
        <authorList>
            <person name="Yang X."/>
        </authorList>
    </citation>
    <scope>NUCLEOTIDE SEQUENCE</scope>
</reference>
<feature type="signal peptide" evidence="3">
    <location>
        <begin position="1"/>
        <end position="17"/>
    </location>
</feature>
<dbReference type="GO" id="GO:0008010">
    <property type="term" value="F:structural constituent of chitin-based larval cuticle"/>
    <property type="evidence" value="ECO:0007669"/>
    <property type="project" value="TreeGrafter"/>
</dbReference>
<name>A0AA51N649_RECDO</name>
<protein>
    <submittedName>
        <fullName evidence="4">ABD-5 protein</fullName>
    </submittedName>
</protein>
<sequence>MLTRLVLVCCAAALVTAKPQGARPPAVYDLMLNNNIGVDGYNFRFQTSDGVARSETGVLNNVGTENEAMSVTGDISFTTDDGKKVTIKFVSDENGYRPVVTTS</sequence>
<organism evidence="4">
    <name type="scientific">Recilia dorsalis</name>
    <name type="common">Zigzag leafhopper</name>
    <name type="synonym">Maiestas dorsalis</name>
    <dbReference type="NCBI Taxonomy" id="1582033"/>
    <lineage>
        <taxon>Eukaryota</taxon>
        <taxon>Metazoa</taxon>
        <taxon>Ecdysozoa</taxon>
        <taxon>Arthropoda</taxon>
        <taxon>Hexapoda</taxon>
        <taxon>Insecta</taxon>
        <taxon>Pterygota</taxon>
        <taxon>Neoptera</taxon>
        <taxon>Paraneoptera</taxon>
        <taxon>Hemiptera</taxon>
        <taxon>Auchenorrhyncha</taxon>
        <taxon>Membracoidea</taxon>
        <taxon>Cicadellidae</taxon>
        <taxon>Deltocephalinae</taxon>
        <taxon>Deltocephalini</taxon>
        <taxon>Recilia</taxon>
    </lineage>
</organism>
<dbReference type="GO" id="GO:0062129">
    <property type="term" value="C:chitin-based extracellular matrix"/>
    <property type="evidence" value="ECO:0007669"/>
    <property type="project" value="TreeGrafter"/>
</dbReference>
<evidence type="ECO:0000313" key="4">
    <source>
        <dbReference type="EMBL" id="WMM66946.1"/>
    </source>
</evidence>
<dbReference type="PROSITE" id="PS51155">
    <property type="entry name" value="CHIT_BIND_RR_2"/>
    <property type="match status" value="1"/>
</dbReference>
<keyword evidence="1 2" id="KW-0193">Cuticle</keyword>
<evidence type="ECO:0000256" key="3">
    <source>
        <dbReference type="SAM" id="SignalP"/>
    </source>
</evidence>
<dbReference type="InterPro" id="IPR050468">
    <property type="entry name" value="Cuticle_Struct_Prot"/>
</dbReference>
<dbReference type="EMBL" id="OR161370">
    <property type="protein sequence ID" value="WMM66946.1"/>
    <property type="molecule type" value="mRNA"/>
</dbReference>
<feature type="chain" id="PRO_5041407346" evidence="3">
    <location>
        <begin position="18"/>
        <end position="103"/>
    </location>
</feature>
<dbReference type="PANTHER" id="PTHR10380:SF173">
    <property type="entry name" value="CUTICULAR PROTEIN 47EF, ISOFORM C-RELATED"/>
    <property type="match status" value="1"/>
</dbReference>
<dbReference type="InterPro" id="IPR000618">
    <property type="entry name" value="Insect_cuticle"/>
</dbReference>
<dbReference type="PANTHER" id="PTHR10380">
    <property type="entry name" value="CUTICLE PROTEIN"/>
    <property type="match status" value="1"/>
</dbReference>
<evidence type="ECO:0000256" key="1">
    <source>
        <dbReference type="ARBA" id="ARBA00022460"/>
    </source>
</evidence>
<proteinExistence type="evidence at transcript level"/>
<evidence type="ECO:0000256" key="2">
    <source>
        <dbReference type="PROSITE-ProRule" id="PRU00497"/>
    </source>
</evidence>
<dbReference type="Pfam" id="PF00379">
    <property type="entry name" value="Chitin_bind_4"/>
    <property type="match status" value="1"/>
</dbReference>